<dbReference type="NCBIfam" id="TIGR00616">
    <property type="entry name" value="rect"/>
    <property type="match status" value="1"/>
</dbReference>
<organism evidence="2 3">
    <name type="scientific">Geitlerinema calcuttense NRMC-F 0142</name>
    <dbReference type="NCBI Taxonomy" id="2922238"/>
    <lineage>
        <taxon>Bacteria</taxon>
        <taxon>Bacillati</taxon>
        <taxon>Cyanobacteriota</taxon>
        <taxon>Cyanophyceae</taxon>
        <taxon>Geitlerinematales</taxon>
        <taxon>Geitlerinemataceae</taxon>
        <taxon>Geitlerinema</taxon>
    </lineage>
</organism>
<gene>
    <name evidence="2" type="ORF">QQ055_00255</name>
</gene>
<protein>
    <submittedName>
        <fullName evidence="2">Recombinase RecT</fullName>
    </submittedName>
</protein>
<name>A0ABT7LX19_9CYAN</name>
<evidence type="ECO:0000313" key="3">
    <source>
        <dbReference type="Proteomes" id="UP001230986"/>
    </source>
</evidence>
<comment type="caution">
    <text evidence="2">The sequence shown here is derived from an EMBL/GenBank/DDBJ whole genome shotgun (WGS) entry which is preliminary data.</text>
</comment>
<dbReference type="RefSeq" id="WP_286004029.1">
    <property type="nucleotide sequence ID" value="NZ_JASVEJ010000001.1"/>
</dbReference>
<evidence type="ECO:0000256" key="1">
    <source>
        <dbReference type="SAM" id="MobiDB-lite"/>
    </source>
</evidence>
<evidence type="ECO:0000313" key="2">
    <source>
        <dbReference type="EMBL" id="MDL5055920.1"/>
    </source>
</evidence>
<dbReference type="InterPro" id="IPR018330">
    <property type="entry name" value="RecT_fam"/>
</dbReference>
<dbReference type="EMBL" id="JASVEJ010000001">
    <property type="protein sequence ID" value="MDL5055920.1"/>
    <property type="molecule type" value="Genomic_DNA"/>
</dbReference>
<dbReference type="Proteomes" id="UP001230986">
    <property type="component" value="Unassembled WGS sequence"/>
</dbReference>
<dbReference type="InterPro" id="IPR004590">
    <property type="entry name" value="ssDNA_annealing_RecT"/>
</dbReference>
<dbReference type="Pfam" id="PF03837">
    <property type="entry name" value="RecT"/>
    <property type="match status" value="1"/>
</dbReference>
<proteinExistence type="predicted"/>
<keyword evidence="3" id="KW-1185">Reference proteome</keyword>
<feature type="compositionally biased region" description="Acidic residues" evidence="1">
    <location>
        <begin position="264"/>
        <end position="276"/>
    </location>
</feature>
<reference evidence="2 3" key="1">
    <citation type="submission" date="2023-06" db="EMBL/GenBank/DDBJ databases">
        <title>Whole genome sequence of Oscillatoria calcuttensis NRMC-F 0142.</title>
        <authorList>
            <person name="Shakena Fathima T."/>
            <person name="Muralitharan G."/>
            <person name="Thajuddin N."/>
        </authorList>
    </citation>
    <scope>NUCLEOTIDE SEQUENCE [LARGE SCALE GENOMIC DNA]</scope>
    <source>
        <strain evidence="2 3">NRMC-F 0142</strain>
    </source>
</reference>
<sequence>MPNQAIAKVTDKGTLEGILNGEAFQKTLETVLPKHLTPERVVKMALVAASRQPRLWECTKESILQSIMKSAELGLDCSGTLGRAYLVPYYNSKISAYECQFIPGYQGLIELARRSGNIARIESRVVYERDTFNVEYGLDQKLSHTPCMTGDRGAMTCVYAVAELTDGSRQIEVMTMEEVDAIRSRSKAKDNGPWKTDYPEMARKTVIRRIAKYLPLSTELEKAFEADDQLFNGHSAAVDMAERTANRVSALRDQLTVVPPINDDPLDVVEPEESEPETAPQESTPAEPIDKTESQRMDLLTLAKELYSELKGAKRKQADEYIGAGKVLADLSDDQLTEFLDSFTS</sequence>
<accession>A0ABT7LX19</accession>
<feature type="region of interest" description="Disordered" evidence="1">
    <location>
        <begin position="260"/>
        <end position="295"/>
    </location>
</feature>